<dbReference type="InterPro" id="IPR044203">
    <property type="entry name" value="GlbO/GLB3-like"/>
</dbReference>
<dbReference type="InterPro" id="IPR001486">
    <property type="entry name" value="Hemoglobin_trunc"/>
</dbReference>
<keyword evidence="2" id="KW-0349">Heme</keyword>
<accession>A0A4P2Q575</accession>
<dbReference type="CDD" id="cd14773">
    <property type="entry name" value="TrHb2_PhHbO-like_O"/>
    <property type="match status" value="1"/>
</dbReference>
<dbReference type="EMBL" id="CP012670">
    <property type="protein sequence ID" value="AUX24103.1"/>
    <property type="molecule type" value="Genomic_DNA"/>
</dbReference>
<dbReference type="PANTHER" id="PTHR47366">
    <property type="entry name" value="TWO-ON-TWO HEMOGLOBIN-3"/>
    <property type="match status" value="1"/>
</dbReference>
<evidence type="ECO:0000256" key="4">
    <source>
        <dbReference type="ARBA" id="ARBA00023004"/>
    </source>
</evidence>
<dbReference type="GO" id="GO:0046872">
    <property type="term" value="F:metal ion binding"/>
    <property type="evidence" value="ECO:0007669"/>
    <property type="project" value="UniProtKB-KW"/>
</dbReference>
<proteinExistence type="inferred from homology"/>
<dbReference type="GO" id="GO:0020037">
    <property type="term" value="F:heme binding"/>
    <property type="evidence" value="ECO:0007669"/>
    <property type="project" value="InterPro"/>
</dbReference>
<dbReference type="Proteomes" id="UP000295781">
    <property type="component" value="Chromosome"/>
</dbReference>
<keyword evidence="4" id="KW-0408">Iron</keyword>
<evidence type="ECO:0000256" key="1">
    <source>
        <dbReference type="ARBA" id="ARBA00022448"/>
    </source>
</evidence>
<dbReference type="SUPFAM" id="SSF46458">
    <property type="entry name" value="Globin-like"/>
    <property type="match status" value="1"/>
</dbReference>
<evidence type="ECO:0000256" key="5">
    <source>
        <dbReference type="ARBA" id="ARBA00034496"/>
    </source>
</evidence>
<name>A0A4P2Q575_SORCE</name>
<protein>
    <submittedName>
        <fullName evidence="6">Globin</fullName>
    </submittedName>
</protein>
<dbReference type="InterPro" id="IPR009050">
    <property type="entry name" value="Globin-like_sf"/>
</dbReference>
<organism evidence="6 7">
    <name type="scientific">Sorangium cellulosum</name>
    <name type="common">Polyangium cellulosum</name>
    <dbReference type="NCBI Taxonomy" id="56"/>
    <lineage>
        <taxon>Bacteria</taxon>
        <taxon>Pseudomonadati</taxon>
        <taxon>Myxococcota</taxon>
        <taxon>Polyangia</taxon>
        <taxon>Polyangiales</taxon>
        <taxon>Polyangiaceae</taxon>
        <taxon>Sorangium</taxon>
    </lineage>
</organism>
<evidence type="ECO:0000256" key="2">
    <source>
        <dbReference type="ARBA" id="ARBA00022617"/>
    </source>
</evidence>
<dbReference type="Pfam" id="PF01152">
    <property type="entry name" value="Bac_globin"/>
    <property type="match status" value="1"/>
</dbReference>
<reference evidence="6 7" key="1">
    <citation type="submission" date="2015-09" db="EMBL/GenBank/DDBJ databases">
        <title>Sorangium comparison.</title>
        <authorList>
            <person name="Zaburannyi N."/>
            <person name="Bunk B."/>
            <person name="Overmann J."/>
            <person name="Mueller R."/>
        </authorList>
    </citation>
    <scope>NUCLEOTIDE SEQUENCE [LARGE SCALE GENOMIC DNA]</scope>
    <source>
        <strain evidence="6 7">So ceGT47</strain>
    </source>
</reference>
<dbReference type="GO" id="GO:0005344">
    <property type="term" value="F:oxygen carrier activity"/>
    <property type="evidence" value="ECO:0007669"/>
    <property type="project" value="InterPro"/>
</dbReference>
<dbReference type="AlphaFoldDB" id="A0A4P2Q575"/>
<dbReference type="Gene3D" id="1.10.490.10">
    <property type="entry name" value="Globins"/>
    <property type="match status" value="1"/>
</dbReference>
<gene>
    <name evidence="6" type="ORF">SOCEGT47_046360</name>
</gene>
<evidence type="ECO:0000313" key="6">
    <source>
        <dbReference type="EMBL" id="AUX24103.1"/>
    </source>
</evidence>
<comment type="similarity">
    <text evidence="5">Belongs to the truncated hemoglobin family. Group II subfamily.</text>
</comment>
<keyword evidence="3" id="KW-0479">Metal-binding</keyword>
<evidence type="ECO:0000256" key="3">
    <source>
        <dbReference type="ARBA" id="ARBA00022723"/>
    </source>
</evidence>
<dbReference type="GO" id="GO:0019825">
    <property type="term" value="F:oxygen binding"/>
    <property type="evidence" value="ECO:0007669"/>
    <property type="project" value="InterPro"/>
</dbReference>
<dbReference type="InterPro" id="IPR012292">
    <property type="entry name" value="Globin/Proto"/>
</dbReference>
<evidence type="ECO:0000313" key="7">
    <source>
        <dbReference type="Proteomes" id="UP000295781"/>
    </source>
</evidence>
<dbReference type="PANTHER" id="PTHR47366:SF1">
    <property type="entry name" value="TWO-ON-TWO HEMOGLOBIN-3"/>
    <property type="match status" value="1"/>
</dbReference>
<sequence length="137" mass="15704">MRPSMDAAPETPFTLLGGEPAVRRLVERFYDLMARDEPALARLHVCDERGQVCRESRDRFALFLIGWLGGPQDYIAAHGHPRLRMRHARVPVDIAMRDAWMRCMRAAMAEVDVPAPLRAFLDQRFAEVADFMRNRPG</sequence>
<keyword evidence="1" id="KW-0813">Transport</keyword>